<dbReference type="Proteomes" id="UP000824998">
    <property type="component" value="Unassembled WGS sequence"/>
</dbReference>
<gene>
    <name evidence="9" type="ORF">BJ875DRAFT_71802</name>
</gene>
<keyword evidence="4 7" id="KW-0472">Membrane</keyword>
<dbReference type="Pfam" id="PF20684">
    <property type="entry name" value="Fung_rhodopsin"/>
    <property type="match status" value="1"/>
</dbReference>
<feature type="transmembrane region" description="Helical" evidence="7">
    <location>
        <begin position="14"/>
        <end position="33"/>
    </location>
</feature>
<evidence type="ECO:0000256" key="2">
    <source>
        <dbReference type="ARBA" id="ARBA00022692"/>
    </source>
</evidence>
<evidence type="ECO:0000256" key="6">
    <source>
        <dbReference type="SAM" id="MobiDB-lite"/>
    </source>
</evidence>
<accession>A0A9P7YFJ2</accession>
<reference evidence="9" key="1">
    <citation type="journal article" date="2021" name="IMA Fungus">
        <title>Genomic characterization of three marine fungi, including Emericellopsis atlantica sp. nov. with signatures of a generalist lifestyle and marine biomass degradation.</title>
        <authorList>
            <person name="Hagestad O.C."/>
            <person name="Hou L."/>
            <person name="Andersen J.H."/>
            <person name="Hansen E.H."/>
            <person name="Altermark B."/>
            <person name="Li C."/>
            <person name="Kuhnert E."/>
            <person name="Cox R.J."/>
            <person name="Crous P.W."/>
            <person name="Spatafora J.W."/>
            <person name="Lail K."/>
            <person name="Amirebrahimi M."/>
            <person name="Lipzen A."/>
            <person name="Pangilinan J."/>
            <person name="Andreopoulos W."/>
            <person name="Hayes R.D."/>
            <person name="Ng V."/>
            <person name="Grigoriev I.V."/>
            <person name="Jackson S.A."/>
            <person name="Sutton T.D.S."/>
            <person name="Dobson A.D.W."/>
            <person name="Rama T."/>
        </authorList>
    </citation>
    <scope>NUCLEOTIDE SEQUENCE</scope>
    <source>
        <strain evidence="9">TRa018bII</strain>
    </source>
</reference>
<protein>
    <recommendedName>
        <fullName evidence="8">Rhodopsin domain-containing protein</fullName>
    </recommendedName>
</protein>
<evidence type="ECO:0000256" key="1">
    <source>
        <dbReference type="ARBA" id="ARBA00004141"/>
    </source>
</evidence>
<dbReference type="EMBL" id="MU251535">
    <property type="protein sequence ID" value="KAG9232690.1"/>
    <property type="molecule type" value="Genomic_DNA"/>
</dbReference>
<feature type="domain" description="Rhodopsin" evidence="8">
    <location>
        <begin position="29"/>
        <end position="269"/>
    </location>
</feature>
<feature type="transmembrane region" description="Helical" evidence="7">
    <location>
        <begin position="45"/>
        <end position="67"/>
    </location>
</feature>
<dbReference type="InterPro" id="IPR049326">
    <property type="entry name" value="Rhodopsin_dom_fungi"/>
</dbReference>
<evidence type="ECO:0000256" key="7">
    <source>
        <dbReference type="SAM" id="Phobius"/>
    </source>
</evidence>
<feature type="transmembrane region" description="Helical" evidence="7">
    <location>
        <begin position="180"/>
        <end position="201"/>
    </location>
</feature>
<dbReference type="OrthoDB" id="3903189at2759"/>
<evidence type="ECO:0000256" key="3">
    <source>
        <dbReference type="ARBA" id="ARBA00022989"/>
    </source>
</evidence>
<keyword evidence="2 7" id="KW-0812">Transmembrane</keyword>
<evidence type="ECO:0000256" key="5">
    <source>
        <dbReference type="ARBA" id="ARBA00038359"/>
    </source>
</evidence>
<sequence>MGDFDAAFVRTLEIQSWSLYSVGMFLILLRIYARLHRLGLKGLQIDDYGMILAGCCYTILIVCLNVICQGGGSNLYPPEDFDTFTQENIEERIQGSKIVVVSEQAMLNLIYIIKACMLVMYTRLTLALPTRRLVIYLSIYVFVGWVSTEIAFFTACRPFYGYWAMPPPTPQCTTLEHYAIVQGAFNISSDLLMLCIPLPLFYKLNVPWRQKGVLVVIFGMGTFVIIAALCTKIFNLTDMWDPSYMLWYIRESSVAVYVSNLPMIWPLVREYFPVLKRFTPGQKSSSKEGGRSYGTGSSSKIPIKGKAIRIVDGPSTPSDKDFKASVTTTIHGKIVSEPSLSDYEGSSRDGDLEMANMGESSEKVENWDQLHISGQADGGGIHMSTTVQISEEHIGRTAVLVSEKQKPTGGLGRGESGVFANAERDPKKFTWNFPKGK</sequence>
<feature type="transmembrane region" description="Helical" evidence="7">
    <location>
        <begin position="105"/>
        <end position="121"/>
    </location>
</feature>
<evidence type="ECO:0000256" key="4">
    <source>
        <dbReference type="ARBA" id="ARBA00023136"/>
    </source>
</evidence>
<dbReference type="PANTHER" id="PTHR33048">
    <property type="entry name" value="PTH11-LIKE INTEGRAL MEMBRANE PROTEIN (AFU_ORTHOLOGUE AFUA_5G11245)"/>
    <property type="match status" value="1"/>
</dbReference>
<keyword evidence="3 7" id="KW-1133">Transmembrane helix</keyword>
<evidence type="ECO:0000259" key="8">
    <source>
        <dbReference type="Pfam" id="PF20684"/>
    </source>
</evidence>
<dbReference type="AlphaFoldDB" id="A0A9P7YFJ2"/>
<feature type="region of interest" description="Disordered" evidence="6">
    <location>
        <begin position="280"/>
        <end position="300"/>
    </location>
</feature>
<dbReference type="InterPro" id="IPR052337">
    <property type="entry name" value="SAT4-like"/>
</dbReference>
<organism evidence="9 10">
    <name type="scientific">Amylocarpus encephaloides</name>
    <dbReference type="NCBI Taxonomy" id="45428"/>
    <lineage>
        <taxon>Eukaryota</taxon>
        <taxon>Fungi</taxon>
        <taxon>Dikarya</taxon>
        <taxon>Ascomycota</taxon>
        <taxon>Pezizomycotina</taxon>
        <taxon>Leotiomycetes</taxon>
        <taxon>Helotiales</taxon>
        <taxon>Helotiales incertae sedis</taxon>
        <taxon>Amylocarpus</taxon>
    </lineage>
</organism>
<evidence type="ECO:0000313" key="9">
    <source>
        <dbReference type="EMBL" id="KAG9232690.1"/>
    </source>
</evidence>
<dbReference type="GO" id="GO:0016020">
    <property type="term" value="C:membrane"/>
    <property type="evidence" value="ECO:0007669"/>
    <property type="project" value="UniProtKB-SubCell"/>
</dbReference>
<feature type="transmembrane region" description="Helical" evidence="7">
    <location>
        <begin position="133"/>
        <end position="160"/>
    </location>
</feature>
<comment type="subcellular location">
    <subcellularLocation>
        <location evidence="1">Membrane</location>
        <topology evidence="1">Multi-pass membrane protein</topology>
    </subcellularLocation>
</comment>
<keyword evidence="10" id="KW-1185">Reference proteome</keyword>
<name>A0A9P7YFJ2_9HELO</name>
<feature type="region of interest" description="Disordered" evidence="6">
    <location>
        <begin position="403"/>
        <end position="423"/>
    </location>
</feature>
<feature type="transmembrane region" description="Helical" evidence="7">
    <location>
        <begin position="213"/>
        <end position="234"/>
    </location>
</feature>
<comment type="similarity">
    <text evidence="5">Belongs to the SAT4 family.</text>
</comment>
<comment type="caution">
    <text evidence="9">The sequence shown here is derived from an EMBL/GenBank/DDBJ whole genome shotgun (WGS) entry which is preliminary data.</text>
</comment>
<evidence type="ECO:0000313" key="10">
    <source>
        <dbReference type="Proteomes" id="UP000824998"/>
    </source>
</evidence>
<dbReference type="PANTHER" id="PTHR33048:SF149">
    <property type="entry name" value="UBID FAMILY DECARBOXYLASE"/>
    <property type="match status" value="1"/>
</dbReference>
<feature type="transmembrane region" description="Helical" evidence="7">
    <location>
        <begin position="246"/>
        <end position="268"/>
    </location>
</feature>
<proteinExistence type="inferred from homology"/>